<reference evidence="2" key="2">
    <citation type="submission" date="2020-09" db="EMBL/GenBank/DDBJ databases">
        <title>Reference genome assembly for Australian Ascochyta lentis isolate Al4.</title>
        <authorList>
            <person name="Lee R.C."/>
            <person name="Farfan-Caceres L.M."/>
            <person name="Debler J.W."/>
            <person name="Williams A.H."/>
            <person name="Henares B.M."/>
        </authorList>
    </citation>
    <scope>NUCLEOTIDE SEQUENCE</scope>
    <source>
        <strain evidence="2">Al4</strain>
    </source>
</reference>
<comment type="caution">
    <text evidence="2">The sequence shown here is derived from an EMBL/GenBank/DDBJ whole genome shotgun (WGS) entry which is preliminary data.</text>
</comment>
<name>A0A8H7IU75_9PLEO</name>
<evidence type="ECO:0000256" key="1">
    <source>
        <dbReference type="SAM" id="SignalP"/>
    </source>
</evidence>
<protein>
    <submittedName>
        <fullName evidence="2">Uncharacterized protein</fullName>
    </submittedName>
</protein>
<reference evidence="2" key="1">
    <citation type="submission" date="2018-12" db="EMBL/GenBank/DDBJ databases">
        <authorList>
            <person name="Syme R.A."/>
            <person name="Farfan-Caceres L."/>
            <person name="Lichtenzveig J."/>
        </authorList>
    </citation>
    <scope>NUCLEOTIDE SEQUENCE</scope>
    <source>
        <strain evidence="2">Al4</strain>
    </source>
</reference>
<dbReference type="AlphaFoldDB" id="A0A8H7IU75"/>
<dbReference type="EMBL" id="RZGK01000022">
    <property type="protein sequence ID" value="KAF9690842.1"/>
    <property type="molecule type" value="Genomic_DNA"/>
</dbReference>
<proteinExistence type="predicted"/>
<keyword evidence="3" id="KW-1185">Reference proteome</keyword>
<organism evidence="2 3">
    <name type="scientific">Ascochyta lentis</name>
    <dbReference type="NCBI Taxonomy" id="205686"/>
    <lineage>
        <taxon>Eukaryota</taxon>
        <taxon>Fungi</taxon>
        <taxon>Dikarya</taxon>
        <taxon>Ascomycota</taxon>
        <taxon>Pezizomycotina</taxon>
        <taxon>Dothideomycetes</taxon>
        <taxon>Pleosporomycetidae</taxon>
        <taxon>Pleosporales</taxon>
        <taxon>Pleosporineae</taxon>
        <taxon>Didymellaceae</taxon>
        <taxon>Ascochyta</taxon>
    </lineage>
</organism>
<feature type="chain" id="PRO_5034447629" evidence="1">
    <location>
        <begin position="27"/>
        <end position="180"/>
    </location>
</feature>
<gene>
    <name evidence="2" type="ORF">EKO04_011206</name>
</gene>
<dbReference type="Proteomes" id="UP000651452">
    <property type="component" value="Unassembled WGS sequence"/>
</dbReference>
<feature type="signal peptide" evidence="1">
    <location>
        <begin position="1"/>
        <end position="26"/>
    </location>
</feature>
<dbReference type="OrthoDB" id="3223416at2759"/>
<evidence type="ECO:0000313" key="3">
    <source>
        <dbReference type="Proteomes" id="UP000651452"/>
    </source>
</evidence>
<accession>A0A8H7IU75</accession>
<sequence>MHLPVLRTLYLPFYLSLSIYLPTVLCQTPNSTHLTVPALVTINNRTTIQCWRLSVPFQTSSTPGVVGARVATITNVTNMAYTVLPPRFDGGLHRAPVPQLVHFVSGLAHVTLPDDPSQELWLVGGVGGLLFAADTTGPGHITRYPSDQDTIGILAPFEGAKVPEYDLVTDGACEGMQTFP</sequence>
<keyword evidence="1" id="KW-0732">Signal</keyword>
<evidence type="ECO:0000313" key="2">
    <source>
        <dbReference type="EMBL" id="KAF9690842.1"/>
    </source>
</evidence>